<dbReference type="OrthoDB" id="3878913at2759"/>
<sequence length="249" mass="27485">MFKTIFFLFALAILSSAATLKAKPPKAAILNFPCQGNKKSDLHEICKNMCYGINCKGFSAKMFFDKPTNRVKKARRTKSGCSSKNRCSAAKFGKKGYSCDEFPFASTDTSGIAKPINRCVPSVQNSIQGSVLRNFYYSEGLYKDRGLEGKPGWFKLAFAHDSGIKYCGTRPSCTNDGNEYTKDGLSKREVLETRGDVYEHYITTNGTQLWIPGGAEIGDVVYTPKPGAGDDFELHVEHIQGQINGTQHD</sequence>
<evidence type="ECO:0000259" key="2">
    <source>
        <dbReference type="Pfam" id="PF14040"/>
    </source>
</evidence>
<evidence type="ECO:0000256" key="1">
    <source>
        <dbReference type="SAM" id="SignalP"/>
    </source>
</evidence>
<accession>A0A6A7C518</accession>
<dbReference type="AlphaFoldDB" id="A0A6A7C518"/>
<name>A0A6A7C518_9PEZI</name>
<dbReference type="Proteomes" id="UP000799421">
    <property type="component" value="Unassembled WGS sequence"/>
</dbReference>
<evidence type="ECO:0000313" key="3">
    <source>
        <dbReference type="EMBL" id="KAF2862347.1"/>
    </source>
</evidence>
<proteinExistence type="predicted"/>
<feature type="signal peptide" evidence="1">
    <location>
        <begin position="1"/>
        <end position="17"/>
    </location>
</feature>
<dbReference type="InterPro" id="IPR029476">
    <property type="entry name" value="DNase_NucA_NucB"/>
</dbReference>
<dbReference type="EMBL" id="MU005966">
    <property type="protein sequence ID" value="KAF2862347.1"/>
    <property type="molecule type" value="Genomic_DNA"/>
</dbReference>
<organism evidence="3 4">
    <name type="scientific">Piedraia hortae CBS 480.64</name>
    <dbReference type="NCBI Taxonomy" id="1314780"/>
    <lineage>
        <taxon>Eukaryota</taxon>
        <taxon>Fungi</taxon>
        <taxon>Dikarya</taxon>
        <taxon>Ascomycota</taxon>
        <taxon>Pezizomycotina</taxon>
        <taxon>Dothideomycetes</taxon>
        <taxon>Dothideomycetidae</taxon>
        <taxon>Capnodiales</taxon>
        <taxon>Piedraiaceae</taxon>
        <taxon>Piedraia</taxon>
    </lineage>
</organism>
<protein>
    <recommendedName>
        <fullName evidence="2">Deoxyribonuclease NucA/NucB domain-containing protein</fullName>
    </recommendedName>
</protein>
<dbReference type="Pfam" id="PF14040">
    <property type="entry name" value="DNase_NucA_NucB"/>
    <property type="match status" value="1"/>
</dbReference>
<keyword evidence="1" id="KW-0732">Signal</keyword>
<feature type="chain" id="PRO_5025459826" description="Deoxyribonuclease NucA/NucB domain-containing protein" evidence="1">
    <location>
        <begin position="18"/>
        <end position="249"/>
    </location>
</feature>
<reference evidence="3" key="1">
    <citation type="journal article" date="2020" name="Stud. Mycol.">
        <title>101 Dothideomycetes genomes: a test case for predicting lifestyles and emergence of pathogens.</title>
        <authorList>
            <person name="Haridas S."/>
            <person name="Albert R."/>
            <person name="Binder M."/>
            <person name="Bloem J."/>
            <person name="Labutti K."/>
            <person name="Salamov A."/>
            <person name="Andreopoulos B."/>
            <person name="Baker S."/>
            <person name="Barry K."/>
            <person name="Bills G."/>
            <person name="Bluhm B."/>
            <person name="Cannon C."/>
            <person name="Castanera R."/>
            <person name="Culley D."/>
            <person name="Daum C."/>
            <person name="Ezra D."/>
            <person name="Gonzalez J."/>
            <person name="Henrissat B."/>
            <person name="Kuo A."/>
            <person name="Liang C."/>
            <person name="Lipzen A."/>
            <person name="Lutzoni F."/>
            <person name="Magnuson J."/>
            <person name="Mondo S."/>
            <person name="Nolan M."/>
            <person name="Ohm R."/>
            <person name="Pangilinan J."/>
            <person name="Park H.-J."/>
            <person name="Ramirez L."/>
            <person name="Alfaro M."/>
            <person name="Sun H."/>
            <person name="Tritt A."/>
            <person name="Yoshinaga Y."/>
            <person name="Zwiers L.-H."/>
            <person name="Turgeon B."/>
            <person name="Goodwin S."/>
            <person name="Spatafora J."/>
            <person name="Crous P."/>
            <person name="Grigoriev I."/>
        </authorList>
    </citation>
    <scope>NUCLEOTIDE SEQUENCE</scope>
    <source>
        <strain evidence="3">CBS 480.64</strain>
    </source>
</reference>
<feature type="domain" description="Deoxyribonuclease NucA/NucB" evidence="2">
    <location>
        <begin position="49"/>
        <end position="140"/>
    </location>
</feature>
<evidence type="ECO:0000313" key="4">
    <source>
        <dbReference type="Proteomes" id="UP000799421"/>
    </source>
</evidence>
<gene>
    <name evidence="3" type="ORF">K470DRAFT_275376</name>
</gene>
<keyword evidence="4" id="KW-1185">Reference proteome</keyword>